<keyword evidence="1" id="KW-0812">Transmembrane</keyword>
<evidence type="ECO:0000313" key="2">
    <source>
        <dbReference type="EMBL" id="GAA0336118.1"/>
    </source>
</evidence>
<feature type="transmembrane region" description="Helical" evidence="1">
    <location>
        <begin position="72"/>
        <end position="91"/>
    </location>
</feature>
<dbReference type="RefSeq" id="WP_343800102.1">
    <property type="nucleotide sequence ID" value="NZ_BAAADJ010000044.1"/>
</dbReference>
<name>A0ABN0WFS0_9BACI</name>
<gene>
    <name evidence="2" type="ORF">GCM10008967_28160</name>
</gene>
<evidence type="ECO:0000256" key="1">
    <source>
        <dbReference type="SAM" id="Phobius"/>
    </source>
</evidence>
<keyword evidence="3" id="KW-1185">Reference proteome</keyword>
<organism evidence="2 3">
    <name type="scientific">Bacillus carboniphilus</name>
    <dbReference type="NCBI Taxonomy" id="86663"/>
    <lineage>
        <taxon>Bacteria</taxon>
        <taxon>Bacillati</taxon>
        <taxon>Bacillota</taxon>
        <taxon>Bacilli</taxon>
        <taxon>Bacillales</taxon>
        <taxon>Bacillaceae</taxon>
        <taxon>Bacillus</taxon>
    </lineage>
</organism>
<comment type="caution">
    <text evidence="2">The sequence shown here is derived from an EMBL/GenBank/DDBJ whole genome shotgun (WGS) entry which is preliminary data.</text>
</comment>
<accession>A0ABN0WFS0</accession>
<evidence type="ECO:0000313" key="3">
    <source>
        <dbReference type="Proteomes" id="UP001500782"/>
    </source>
</evidence>
<proteinExistence type="predicted"/>
<keyword evidence="1" id="KW-0472">Membrane</keyword>
<feature type="transmembrane region" description="Helical" evidence="1">
    <location>
        <begin position="6"/>
        <end position="26"/>
    </location>
</feature>
<dbReference type="EMBL" id="BAAADJ010000044">
    <property type="protein sequence ID" value="GAA0336118.1"/>
    <property type="molecule type" value="Genomic_DNA"/>
</dbReference>
<keyword evidence="1" id="KW-1133">Transmembrane helix</keyword>
<feature type="transmembrane region" description="Helical" evidence="1">
    <location>
        <begin position="38"/>
        <end position="60"/>
    </location>
</feature>
<sequence length="100" mass="11542">MHEFVEFIYLRPIFYVFVFILSVLLFSQRSKYVNGFSILSICLISSVISGIGNWQIGIIADELNLAGDKISFNLFFVIMGLSFLNLAVYVIRHKKLWQSQ</sequence>
<dbReference type="Proteomes" id="UP001500782">
    <property type="component" value="Unassembled WGS sequence"/>
</dbReference>
<protein>
    <submittedName>
        <fullName evidence="2">Uncharacterized protein</fullName>
    </submittedName>
</protein>
<reference evidence="2 3" key="1">
    <citation type="journal article" date="2019" name="Int. J. Syst. Evol. Microbiol.">
        <title>The Global Catalogue of Microorganisms (GCM) 10K type strain sequencing project: providing services to taxonomists for standard genome sequencing and annotation.</title>
        <authorList>
            <consortium name="The Broad Institute Genomics Platform"/>
            <consortium name="The Broad Institute Genome Sequencing Center for Infectious Disease"/>
            <person name="Wu L."/>
            <person name="Ma J."/>
        </authorList>
    </citation>
    <scope>NUCLEOTIDE SEQUENCE [LARGE SCALE GENOMIC DNA]</scope>
    <source>
        <strain evidence="2 3">JCM 9731</strain>
    </source>
</reference>